<dbReference type="AlphaFoldDB" id="A0A7D4Q1S2"/>
<organism evidence="9 10">
    <name type="scientific">Mucilaginibacter mali</name>
    <dbReference type="NCBI Taxonomy" id="2740462"/>
    <lineage>
        <taxon>Bacteria</taxon>
        <taxon>Pseudomonadati</taxon>
        <taxon>Bacteroidota</taxon>
        <taxon>Sphingobacteriia</taxon>
        <taxon>Sphingobacteriales</taxon>
        <taxon>Sphingobacteriaceae</taxon>
        <taxon>Mucilaginibacter</taxon>
    </lineage>
</organism>
<proteinExistence type="inferred from homology"/>
<gene>
    <name evidence="9" type="ORF">HQ865_13395</name>
</gene>
<dbReference type="InterPro" id="IPR012910">
    <property type="entry name" value="Plug_dom"/>
</dbReference>
<dbReference type="Proteomes" id="UP000505355">
    <property type="component" value="Chromosome"/>
</dbReference>
<comment type="similarity">
    <text evidence="7">Belongs to the TonB-dependent receptor family.</text>
</comment>
<evidence type="ECO:0000256" key="6">
    <source>
        <dbReference type="ARBA" id="ARBA00023237"/>
    </source>
</evidence>
<evidence type="ECO:0000256" key="5">
    <source>
        <dbReference type="ARBA" id="ARBA00023136"/>
    </source>
</evidence>
<keyword evidence="2 7" id="KW-0813">Transport</keyword>
<sequence length="1046" mass="113968">MNLFLPTRIFLRSFIRGGSLLVFLLLATQVFAKNGPTNREASATQKAPITVTGTVVDEKGATVPGATIKVKSTGKTTITDINGAFSIALASGDETLIVSFVGYKNQEVAVKNRTNIRVTLESAISDLDEVVVIGYGTAKKRDLTGAVSSVKGSDIASNPVSNPLEALQGRVAGLDVQRNSGAAGSAPTMLIRGNRTVYGADITKPNQGSEPLYIVDGIQGSPTSINPDDIETIDVLKDASSTAIYGSAGANGVIIITTKKAKAGKATIDVDSYYGINGFASYPKPLQGAAWLQYLQDKYFASNGKQSTDIVSDLNIPAYARGPIQNNQYVDWVNETLKRGAQQNHHLAIRGGSENIQGYFSLGYIGEKGIYKGDEVKSYNMRTGADVTFSKLFKAGIQNTINMRDGSTSSSVVNKAYGLYPIGTPYNADGSVNLFPIGDGVTVSPIANYEPGVYRNDTKNIYGAINPYIEFHPIKNLSVRSNMSYIFGYTRKGTFDNEKSYFNASQAQNIKEASYGTNLNYGYIWENIINYNLTLFKDHSLAFTGITSLNNSKTESSSISGQGLDYDAFIYYNLGASSLITNKSTGYTEQNKISYAGRFNYSYKGKYLLTVTDRFDGVSQLVKKWAQFPSVAVGWRVSDEDFMKSTKNWLSNLKLRGSYGIVGNSNIKPYSSLTQVASNSASTPITLGGTAALPIYVLTKNVANEDLTWEKSYATNLGLDMSFFNNRLEFTAEAYYTDTRGLLYDRPLPSASGGFDAKTAYVKTSNIGTSTNRGFELTASGQPIVAKGFRWTSTLTYTRAEEKLTSLDLGNSITPSQLISLNLFVGSPIYTAYGYKKIGIWQTSEATEAATYGAKPGDIKLQTVPIVNASGVSDNGVHTYSTTNDKMVVGHYNPNWQAGWQNTFNYKGFDINIYITARYGQVVNAQLLGYYNATAQPESYNYWTPNNPSNDFPQPYVGSTINTNFSSALSLVDGSYWKIKNLTLGYTIPSKLVSKVGISRIRFYGTAYNPFIFTRSNMLKSVDPENGGSDSFPLYKQLVFGMNLTF</sequence>
<accession>A0A7D4Q1S2</accession>
<feature type="domain" description="TonB-dependent receptor plug" evidence="8">
    <location>
        <begin position="139"/>
        <end position="253"/>
    </location>
</feature>
<evidence type="ECO:0000259" key="8">
    <source>
        <dbReference type="Pfam" id="PF07715"/>
    </source>
</evidence>
<dbReference type="RefSeq" id="WP_173415379.1">
    <property type="nucleotide sequence ID" value="NZ_CP054139.1"/>
</dbReference>
<dbReference type="GO" id="GO:0009279">
    <property type="term" value="C:cell outer membrane"/>
    <property type="evidence" value="ECO:0007669"/>
    <property type="project" value="UniProtKB-SubCell"/>
</dbReference>
<dbReference type="NCBIfam" id="TIGR04057">
    <property type="entry name" value="SusC_RagA_signa"/>
    <property type="match status" value="1"/>
</dbReference>
<protein>
    <submittedName>
        <fullName evidence="9">TonB-dependent receptor</fullName>
    </submittedName>
</protein>
<dbReference type="NCBIfam" id="TIGR04056">
    <property type="entry name" value="OMP_RagA_SusC"/>
    <property type="match status" value="1"/>
</dbReference>
<comment type="subcellular location">
    <subcellularLocation>
        <location evidence="1 7">Cell outer membrane</location>
        <topology evidence="1 7">Multi-pass membrane protein</topology>
    </subcellularLocation>
</comment>
<keyword evidence="9" id="KW-0675">Receptor</keyword>
<dbReference type="EMBL" id="CP054139">
    <property type="protein sequence ID" value="QKJ30706.1"/>
    <property type="molecule type" value="Genomic_DNA"/>
</dbReference>
<dbReference type="Gene3D" id="2.60.40.1120">
    <property type="entry name" value="Carboxypeptidase-like, regulatory domain"/>
    <property type="match status" value="1"/>
</dbReference>
<keyword evidence="5 7" id="KW-0472">Membrane</keyword>
<keyword evidence="10" id="KW-1185">Reference proteome</keyword>
<evidence type="ECO:0000256" key="7">
    <source>
        <dbReference type="PROSITE-ProRule" id="PRU01360"/>
    </source>
</evidence>
<evidence type="ECO:0000256" key="2">
    <source>
        <dbReference type="ARBA" id="ARBA00022448"/>
    </source>
</evidence>
<dbReference type="Gene3D" id="2.170.130.10">
    <property type="entry name" value="TonB-dependent receptor, plug domain"/>
    <property type="match status" value="1"/>
</dbReference>
<name>A0A7D4Q1S2_9SPHI</name>
<dbReference type="SUPFAM" id="SSF56935">
    <property type="entry name" value="Porins"/>
    <property type="match status" value="1"/>
</dbReference>
<dbReference type="InterPro" id="IPR008969">
    <property type="entry name" value="CarboxyPept-like_regulatory"/>
</dbReference>
<reference evidence="9 10" key="1">
    <citation type="submission" date="2020-05" db="EMBL/GenBank/DDBJ databases">
        <title>Mucilaginibacter mali sp. nov.</title>
        <authorList>
            <person name="Kim H.S."/>
            <person name="Lee K.C."/>
            <person name="Suh M.K."/>
            <person name="Kim J.-S."/>
            <person name="Han K.-I."/>
            <person name="Eom M.K."/>
            <person name="Shin Y.K."/>
            <person name="Lee J.-S."/>
        </authorList>
    </citation>
    <scope>NUCLEOTIDE SEQUENCE [LARGE SCALE GENOMIC DNA]</scope>
    <source>
        <strain evidence="9 10">G2-14</strain>
    </source>
</reference>
<dbReference type="InterPro" id="IPR039426">
    <property type="entry name" value="TonB-dep_rcpt-like"/>
</dbReference>
<keyword evidence="3 7" id="KW-1134">Transmembrane beta strand</keyword>
<dbReference type="InterPro" id="IPR023997">
    <property type="entry name" value="TonB-dep_OMP_SusC/RagA_CS"/>
</dbReference>
<dbReference type="InterPro" id="IPR036942">
    <property type="entry name" value="Beta-barrel_TonB_sf"/>
</dbReference>
<keyword evidence="4 7" id="KW-0812">Transmembrane</keyword>
<dbReference type="Gene3D" id="2.40.170.20">
    <property type="entry name" value="TonB-dependent receptor, beta-barrel domain"/>
    <property type="match status" value="1"/>
</dbReference>
<dbReference type="PROSITE" id="PS52016">
    <property type="entry name" value="TONB_DEPENDENT_REC_3"/>
    <property type="match status" value="1"/>
</dbReference>
<dbReference type="KEGG" id="mmab:HQ865_13395"/>
<evidence type="ECO:0000256" key="3">
    <source>
        <dbReference type="ARBA" id="ARBA00022452"/>
    </source>
</evidence>
<dbReference type="Pfam" id="PF07715">
    <property type="entry name" value="Plug"/>
    <property type="match status" value="1"/>
</dbReference>
<evidence type="ECO:0000313" key="10">
    <source>
        <dbReference type="Proteomes" id="UP000505355"/>
    </source>
</evidence>
<dbReference type="InterPro" id="IPR037066">
    <property type="entry name" value="Plug_dom_sf"/>
</dbReference>
<dbReference type="InterPro" id="IPR023996">
    <property type="entry name" value="TonB-dep_OMP_SusC/RagA"/>
</dbReference>
<dbReference type="SUPFAM" id="SSF49464">
    <property type="entry name" value="Carboxypeptidase regulatory domain-like"/>
    <property type="match status" value="1"/>
</dbReference>
<evidence type="ECO:0000256" key="4">
    <source>
        <dbReference type="ARBA" id="ARBA00022692"/>
    </source>
</evidence>
<evidence type="ECO:0000256" key="1">
    <source>
        <dbReference type="ARBA" id="ARBA00004571"/>
    </source>
</evidence>
<keyword evidence="6 7" id="KW-0998">Cell outer membrane</keyword>
<dbReference type="Pfam" id="PF13715">
    <property type="entry name" value="CarbopepD_reg_2"/>
    <property type="match status" value="1"/>
</dbReference>
<evidence type="ECO:0000313" key="9">
    <source>
        <dbReference type="EMBL" id="QKJ30706.1"/>
    </source>
</evidence>